<dbReference type="AlphaFoldDB" id="A0A2T2YAW3"/>
<dbReference type="EMBL" id="PYFT01000001">
    <property type="protein sequence ID" value="PSR52644.1"/>
    <property type="molecule type" value="Genomic_DNA"/>
</dbReference>
<dbReference type="Proteomes" id="UP000240357">
    <property type="component" value="Unassembled WGS sequence"/>
</dbReference>
<reference evidence="1 2" key="1">
    <citation type="submission" date="2018-03" db="EMBL/GenBank/DDBJ databases">
        <title>Adhaeribacter sp. HMF7605 Genome sequencing and assembly.</title>
        <authorList>
            <person name="Kang H."/>
            <person name="Kang J."/>
            <person name="Cha I."/>
            <person name="Kim H."/>
            <person name="Joh K."/>
        </authorList>
    </citation>
    <scope>NUCLEOTIDE SEQUENCE [LARGE SCALE GENOMIC DNA]</scope>
    <source>
        <strain evidence="1 2">HMF7605</strain>
    </source>
</reference>
<evidence type="ECO:0000313" key="1">
    <source>
        <dbReference type="EMBL" id="PSR52644.1"/>
    </source>
</evidence>
<name>A0A2T2YAW3_9BACT</name>
<comment type="caution">
    <text evidence="1">The sequence shown here is derived from an EMBL/GenBank/DDBJ whole genome shotgun (WGS) entry which is preliminary data.</text>
</comment>
<evidence type="ECO:0000313" key="2">
    <source>
        <dbReference type="Proteomes" id="UP000240357"/>
    </source>
</evidence>
<protein>
    <submittedName>
        <fullName evidence="1">Uncharacterized protein</fullName>
    </submittedName>
</protein>
<proteinExistence type="predicted"/>
<organism evidence="1 2">
    <name type="scientific">Adhaeribacter arboris</name>
    <dbReference type="NCBI Taxonomy" id="2072846"/>
    <lineage>
        <taxon>Bacteria</taxon>
        <taxon>Pseudomonadati</taxon>
        <taxon>Bacteroidota</taxon>
        <taxon>Cytophagia</taxon>
        <taxon>Cytophagales</taxon>
        <taxon>Hymenobacteraceae</taxon>
        <taxon>Adhaeribacter</taxon>
    </lineage>
</organism>
<accession>A0A2T2YAW3</accession>
<keyword evidence="2" id="KW-1185">Reference proteome</keyword>
<gene>
    <name evidence="1" type="ORF">AHMF7605_03435</name>
</gene>
<sequence>MIVTLYYLVLLIVHSSINDSRTKIDNYVFKKISFADYIKAKLKIEEWKKKKYELTRQDCISFFIDVASIFPDIVLPDRTKFVTPKKYVSQFLFLNKLLK</sequence>